<keyword evidence="4 6" id="KW-0472">Membrane</keyword>
<feature type="region of interest" description="Disordered" evidence="5">
    <location>
        <begin position="152"/>
        <end position="193"/>
    </location>
</feature>
<feature type="domain" description="TM2" evidence="7">
    <location>
        <begin position="48"/>
        <end position="96"/>
    </location>
</feature>
<feature type="compositionally biased region" description="Low complexity" evidence="5">
    <location>
        <begin position="172"/>
        <end position="191"/>
    </location>
</feature>
<gene>
    <name evidence="8" type="ORF">E4M00_15220</name>
</gene>
<accession>A0A4Y9QSF6</accession>
<organism evidence="8 9">
    <name type="scientific">Orlajensenia leifsoniae</name>
    <dbReference type="NCBI Taxonomy" id="2561933"/>
    <lineage>
        <taxon>Bacteria</taxon>
        <taxon>Bacillati</taxon>
        <taxon>Actinomycetota</taxon>
        <taxon>Actinomycetes</taxon>
        <taxon>Micrococcales</taxon>
        <taxon>Microbacteriaceae</taxon>
        <taxon>Orlajensenia</taxon>
    </lineage>
</organism>
<keyword evidence="9" id="KW-1185">Reference proteome</keyword>
<evidence type="ECO:0000259" key="7">
    <source>
        <dbReference type="Pfam" id="PF05154"/>
    </source>
</evidence>
<feature type="compositionally biased region" description="Acidic residues" evidence="5">
    <location>
        <begin position="157"/>
        <end position="171"/>
    </location>
</feature>
<evidence type="ECO:0000256" key="5">
    <source>
        <dbReference type="SAM" id="MobiDB-lite"/>
    </source>
</evidence>
<dbReference type="EMBL" id="SPQZ01000006">
    <property type="protein sequence ID" value="TFV95394.1"/>
    <property type="molecule type" value="Genomic_DNA"/>
</dbReference>
<feature type="compositionally biased region" description="Low complexity" evidence="5">
    <location>
        <begin position="17"/>
        <end position="27"/>
    </location>
</feature>
<evidence type="ECO:0000256" key="4">
    <source>
        <dbReference type="ARBA" id="ARBA00023136"/>
    </source>
</evidence>
<feature type="region of interest" description="Disordered" evidence="5">
    <location>
        <begin position="1"/>
        <end position="35"/>
    </location>
</feature>
<dbReference type="Pfam" id="PF05154">
    <property type="entry name" value="TM2"/>
    <property type="match status" value="1"/>
</dbReference>
<reference evidence="8 9" key="1">
    <citation type="journal article" date="2018" name="J. Microbiol.">
        <title>Leifsonia flava sp. nov., a novel actinobacterium isolated from the rhizosphere of Aquilegia viridiflora.</title>
        <authorList>
            <person name="Cai Y."/>
            <person name="Tao W.Z."/>
            <person name="Ma Y.J."/>
            <person name="Cheng J."/>
            <person name="Zhang M.Y."/>
            <person name="Zhang Y.X."/>
        </authorList>
    </citation>
    <scope>NUCLEOTIDE SEQUENCE [LARGE SCALE GENOMIC DNA]</scope>
    <source>
        <strain evidence="8 9">SYP-B2174</strain>
    </source>
</reference>
<dbReference type="InterPro" id="IPR050932">
    <property type="entry name" value="TM2D1-3-like"/>
</dbReference>
<feature type="transmembrane region" description="Helical" evidence="6">
    <location>
        <begin position="120"/>
        <end position="139"/>
    </location>
</feature>
<comment type="subcellular location">
    <subcellularLocation>
        <location evidence="1">Membrane</location>
        <topology evidence="1">Multi-pass membrane protein</topology>
    </subcellularLocation>
</comment>
<evidence type="ECO:0000256" key="1">
    <source>
        <dbReference type="ARBA" id="ARBA00004141"/>
    </source>
</evidence>
<evidence type="ECO:0000256" key="2">
    <source>
        <dbReference type="ARBA" id="ARBA00022692"/>
    </source>
</evidence>
<dbReference type="AlphaFoldDB" id="A0A4Y9QSF6"/>
<dbReference type="PANTHER" id="PTHR21016">
    <property type="entry name" value="BETA-AMYLOID BINDING PROTEIN-RELATED"/>
    <property type="match status" value="1"/>
</dbReference>
<comment type="caution">
    <text evidence="8">The sequence shown here is derived from an EMBL/GenBank/DDBJ whole genome shotgun (WGS) entry which is preliminary data.</text>
</comment>
<feature type="transmembrane region" description="Helical" evidence="6">
    <location>
        <begin position="77"/>
        <end position="99"/>
    </location>
</feature>
<proteinExistence type="predicted"/>
<protein>
    <submittedName>
        <fullName evidence="8">TM2 domain-containing protein</fullName>
    </submittedName>
</protein>
<dbReference type="RefSeq" id="WP_135121334.1">
    <property type="nucleotide sequence ID" value="NZ_SPQZ01000006.1"/>
</dbReference>
<sequence length="370" mass="37347">MSNLPPADPAAETTASAQPALQPNGQQPAPPAYAPLPTAAPADAGASDKSFVLTCLFAWFLGFWGVDRFYLGKVGTGLAKLFTLGGLGIWVLVDLILVLAGAQRDRQGRRLAGYDAHKKIAWIITGVVVAFSIIVSSVTNASASRTAAPISAPAAEEAADDSTSEAPDAADDAPAAEPAPAPEVETPATWADDSFGTFAPEPHTGAGDNLITLPAGASAGIVTATHDGSSNFAISVLDTSNQPTGELLVNTIGAYSGTRAYGFNALGEGTTLQITADGNWSITVSPVSAAPALTASGAGDAVFLYDGGAGKLTATHDGMANFVVMEETNNAFRFGLLVNEIGAYSGTVPLSAGPSVISVQADGGWALTVG</sequence>
<evidence type="ECO:0000256" key="3">
    <source>
        <dbReference type="ARBA" id="ARBA00022989"/>
    </source>
</evidence>
<dbReference type="Proteomes" id="UP000298127">
    <property type="component" value="Unassembled WGS sequence"/>
</dbReference>
<evidence type="ECO:0000313" key="8">
    <source>
        <dbReference type="EMBL" id="TFV95394.1"/>
    </source>
</evidence>
<feature type="transmembrane region" description="Helical" evidence="6">
    <location>
        <begin position="51"/>
        <end position="71"/>
    </location>
</feature>
<evidence type="ECO:0000313" key="9">
    <source>
        <dbReference type="Proteomes" id="UP000298127"/>
    </source>
</evidence>
<keyword evidence="2 6" id="KW-0812">Transmembrane</keyword>
<dbReference type="GO" id="GO:0016020">
    <property type="term" value="C:membrane"/>
    <property type="evidence" value="ECO:0007669"/>
    <property type="project" value="UniProtKB-SubCell"/>
</dbReference>
<name>A0A4Y9QSF6_9MICO</name>
<dbReference type="InterPro" id="IPR007829">
    <property type="entry name" value="TM2"/>
</dbReference>
<keyword evidence="3 6" id="KW-1133">Transmembrane helix</keyword>
<dbReference type="PANTHER" id="PTHR21016:SF25">
    <property type="entry name" value="TM2 DOMAIN-CONTAINING PROTEIN DDB_G0277895-RELATED"/>
    <property type="match status" value="1"/>
</dbReference>
<evidence type="ECO:0000256" key="6">
    <source>
        <dbReference type="SAM" id="Phobius"/>
    </source>
</evidence>